<evidence type="ECO:0000256" key="2">
    <source>
        <dbReference type="ARBA" id="ARBA00012052"/>
    </source>
</evidence>
<evidence type="ECO:0000256" key="8">
    <source>
        <dbReference type="ARBA" id="ARBA00032554"/>
    </source>
</evidence>
<dbReference type="InterPro" id="IPR036554">
    <property type="entry name" value="GHMP_kinase_C_sf"/>
</dbReference>
<dbReference type="GO" id="GO:0005524">
    <property type="term" value="F:ATP binding"/>
    <property type="evidence" value="ECO:0007669"/>
    <property type="project" value="UniProtKB-UniRule"/>
</dbReference>
<evidence type="ECO:0000256" key="3">
    <source>
        <dbReference type="ARBA" id="ARBA00017473"/>
    </source>
</evidence>
<dbReference type="HAMAP" id="MF_00061">
    <property type="entry name" value="IspE"/>
    <property type="match status" value="1"/>
</dbReference>
<comment type="pathway">
    <text evidence="9">Isoprenoid biosynthesis; isopentenyl diphosphate biosynthesis via DXP pathway; isopentenyl diphosphate from 1-deoxy-D-xylulose 5-phosphate: step 3/6.</text>
</comment>
<dbReference type="SUPFAM" id="SSF55060">
    <property type="entry name" value="GHMP Kinase, C-terminal domain"/>
    <property type="match status" value="1"/>
</dbReference>
<keyword evidence="9" id="KW-0414">Isoprene biosynthesis</keyword>
<sequence>MTKQVNVIAPAKLNLTLDVTGILPDGYHSLDMIMQAITLYERVIVRKSQDIVLRLPGSRVAANQKNTAYKAAVEFLRYTGLLTGVEIEIHKITPVRAGMAGGSADAAAVLVGMNELYGAKLSMTELCAIGATIGADVPFALMGGTCRVQGKGDLMKALPPCPECWFVVVMPSVGVSTPEAFARYDQMGSSVHPDSQQAEQAIRQGDFVALCQSCGNALEECSGAEETPAIKERLCQYGAKTSLMTGSGAAVFGIFEQEELAKQAVVELRRQYRRVYLARPDRGGARVVPAFKSRPASQRPGGFRKR</sequence>
<evidence type="ECO:0000256" key="1">
    <source>
        <dbReference type="ARBA" id="ARBA00009684"/>
    </source>
</evidence>
<comment type="caution">
    <text evidence="13">The sequence shown here is derived from an EMBL/GenBank/DDBJ whole genome shotgun (WGS) entry which is preliminary data.</text>
</comment>
<protein>
    <recommendedName>
        <fullName evidence="3 9">4-diphosphocytidyl-2-C-methyl-D-erythritol kinase</fullName>
        <shortName evidence="9">CMK</shortName>
        <ecNumber evidence="2 9">2.7.1.148</ecNumber>
    </recommendedName>
    <alternativeName>
        <fullName evidence="8 9">4-(cytidine-5'-diphospho)-2-C-methyl-D-erythritol kinase</fullName>
    </alternativeName>
</protein>
<dbReference type="Pfam" id="PF08544">
    <property type="entry name" value="GHMP_kinases_C"/>
    <property type="match status" value="1"/>
</dbReference>
<dbReference type="EC" id="2.7.1.148" evidence="2 9"/>
<dbReference type="AlphaFoldDB" id="A0A948T0C3"/>
<dbReference type="InterPro" id="IPR014721">
    <property type="entry name" value="Ribsml_uS5_D2-typ_fold_subgr"/>
</dbReference>
<dbReference type="PIRSF" id="PIRSF010376">
    <property type="entry name" value="IspE"/>
    <property type="match status" value="1"/>
</dbReference>
<feature type="binding site" evidence="9">
    <location>
        <begin position="94"/>
        <end position="104"/>
    </location>
    <ligand>
        <name>ATP</name>
        <dbReference type="ChEBI" id="CHEBI:30616"/>
    </ligand>
</feature>
<dbReference type="GO" id="GO:0050515">
    <property type="term" value="F:4-(cytidine 5'-diphospho)-2-C-methyl-D-erythritol kinase activity"/>
    <property type="evidence" value="ECO:0007669"/>
    <property type="project" value="UniProtKB-UniRule"/>
</dbReference>
<dbReference type="InterPro" id="IPR013750">
    <property type="entry name" value="GHMP_kinase_C_dom"/>
</dbReference>
<accession>A0A948T0C3</accession>
<evidence type="ECO:0000256" key="6">
    <source>
        <dbReference type="ARBA" id="ARBA00022777"/>
    </source>
</evidence>
<evidence type="ECO:0000256" key="4">
    <source>
        <dbReference type="ARBA" id="ARBA00022679"/>
    </source>
</evidence>
<dbReference type="Gene3D" id="3.30.70.890">
    <property type="entry name" value="GHMP kinase, C-terminal domain"/>
    <property type="match status" value="1"/>
</dbReference>
<dbReference type="EMBL" id="JAHLFP010000006">
    <property type="protein sequence ID" value="MBU3805452.1"/>
    <property type="molecule type" value="Genomic_DNA"/>
</dbReference>
<dbReference type="GO" id="GO:0019288">
    <property type="term" value="P:isopentenyl diphosphate biosynthetic process, methylerythritol 4-phosphate pathway"/>
    <property type="evidence" value="ECO:0007669"/>
    <property type="project" value="UniProtKB-UniRule"/>
</dbReference>
<evidence type="ECO:0000313" key="14">
    <source>
        <dbReference type="Proteomes" id="UP000713596"/>
    </source>
</evidence>
<reference evidence="13" key="1">
    <citation type="journal article" date="2021" name="PeerJ">
        <title>Extensive microbial diversity within the chicken gut microbiome revealed by metagenomics and culture.</title>
        <authorList>
            <person name="Gilroy R."/>
            <person name="Ravi A."/>
            <person name="Getino M."/>
            <person name="Pursley I."/>
            <person name="Horton D.L."/>
            <person name="Alikhan N.F."/>
            <person name="Baker D."/>
            <person name="Gharbi K."/>
            <person name="Hall N."/>
            <person name="Watson M."/>
            <person name="Adriaenssens E.M."/>
            <person name="Foster-Nyarko E."/>
            <person name="Jarju S."/>
            <person name="Secka A."/>
            <person name="Antonio M."/>
            <person name="Oren A."/>
            <person name="Chaudhuri R.R."/>
            <person name="La Ragione R."/>
            <person name="Hildebrand F."/>
            <person name="Pallen M.J."/>
        </authorList>
    </citation>
    <scope>NUCLEOTIDE SEQUENCE</scope>
    <source>
        <strain evidence="13">B5_2728</strain>
    </source>
</reference>
<dbReference type="PANTHER" id="PTHR43527">
    <property type="entry name" value="4-DIPHOSPHOCYTIDYL-2-C-METHYL-D-ERYTHRITOL KINASE, CHLOROPLASTIC"/>
    <property type="match status" value="1"/>
</dbReference>
<organism evidence="13 14">
    <name type="scientific">Candidatus Allofournierella pullistercoris</name>
    <dbReference type="NCBI Taxonomy" id="2838597"/>
    <lineage>
        <taxon>Bacteria</taxon>
        <taxon>Bacillati</taxon>
        <taxon>Bacillota</taxon>
        <taxon>Clostridia</taxon>
        <taxon>Eubacteriales</taxon>
        <taxon>Oscillospiraceae</taxon>
        <taxon>Allofournierella</taxon>
    </lineage>
</organism>
<dbReference type="Proteomes" id="UP000713596">
    <property type="component" value="Unassembled WGS sequence"/>
</dbReference>
<evidence type="ECO:0000313" key="13">
    <source>
        <dbReference type="EMBL" id="MBU3805452.1"/>
    </source>
</evidence>
<dbReference type="GO" id="GO:0016114">
    <property type="term" value="P:terpenoid biosynthetic process"/>
    <property type="evidence" value="ECO:0007669"/>
    <property type="project" value="UniProtKB-UniRule"/>
</dbReference>
<name>A0A948T0C3_9FIRM</name>
<feature type="active site" evidence="9">
    <location>
        <position position="136"/>
    </location>
</feature>
<keyword evidence="7 9" id="KW-0067">ATP-binding</keyword>
<feature type="region of interest" description="Disordered" evidence="10">
    <location>
        <begin position="287"/>
        <end position="306"/>
    </location>
</feature>
<keyword evidence="6 9" id="KW-0418">Kinase</keyword>
<evidence type="ECO:0000259" key="12">
    <source>
        <dbReference type="Pfam" id="PF08544"/>
    </source>
</evidence>
<evidence type="ECO:0000256" key="5">
    <source>
        <dbReference type="ARBA" id="ARBA00022741"/>
    </source>
</evidence>
<dbReference type="Gene3D" id="3.30.230.10">
    <property type="match status" value="1"/>
</dbReference>
<feature type="domain" description="GHMP kinase N-terminal" evidence="11">
    <location>
        <begin position="66"/>
        <end position="144"/>
    </location>
</feature>
<comment type="function">
    <text evidence="9">Catalyzes the phosphorylation of the position 2 hydroxy group of 4-diphosphocytidyl-2C-methyl-D-erythritol.</text>
</comment>
<feature type="domain" description="GHMP kinase C-terminal" evidence="12">
    <location>
        <begin position="200"/>
        <end position="273"/>
    </location>
</feature>
<comment type="catalytic activity">
    <reaction evidence="9">
        <text>4-CDP-2-C-methyl-D-erythritol + ATP = 4-CDP-2-C-methyl-D-erythritol 2-phosphate + ADP + H(+)</text>
        <dbReference type="Rhea" id="RHEA:18437"/>
        <dbReference type="ChEBI" id="CHEBI:15378"/>
        <dbReference type="ChEBI" id="CHEBI:30616"/>
        <dbReference type="ChEBI" id="CHEBI:57823"/>
        <dbReference type="ChEBI" id="CHEBI:57919"/>
        <dbReference type="ChEBI" id="CHEBI:456216"/>
        <dbReference type="EC" id="2.7.1.148"/>
    </reaction>
</comment>
<dbReference type="NCBIfam" id="TIGR00154">
    <property type="entry name" value="ispE"/>
    <property type="match status" value="1"/>
</dbReference>
<evidence type="ECO:0000259" key="11">
    <source>
        <dbReference type="Pfam" id="PF00288"/>
    </source>
</evidence>
<dbReference type="InterPro" id="IPR006204">
    <property type="entry name" value="GHMP_kinase_N_dom"/>
</dbReference>
<reference evidence="13" key="2">
    <citation type="submission" date="2021-04" db="EMBL/GenBank/DDBJ databases">
        <authorList>
            <person name="Gilroy R."/>
        </authorList>
    </citation>
    <scope>NUCLEOTIDE SEQUENCE</scope>
    <source>
        <strain evidence="13">B5_2728</strain>
    </source>
</reference>
<dbReference type="PANTHER" id="PTHR43527:SF2">
    <property type="entry name" value="4-DIPHOSPHOCYTIDYL-2-C-METHYL-D-ERYTHRITOL KINASE, CHLOROPLASTIC"/>
    <property type="match status" value="1"/>
</dbReference>
<evidence type="ECO:0000256" key="7">
    <source>
        <dbReference type="ARBA" id="ARBA00022840"/>
    </source>
</evidence>
<keyword evidence="4 9" id="KW-0808">Transferase</keyword>
<evidence type="ECO:0000256" key="9">
    <source>
        <dbReference type="HAMAP-Rule" id="MF_00061"/>
    </source>
</evidence>
<evidence type="ECO:0000256" key="10">
    <source>
        <dbReference type="SAM" id="MobiDB-lite"/>
    </source>
</evidence>
<feature type="active site" evidence="9">
    <location>
        <position position="12"/>
    </location>
</feature>
<keyword evidence="5 9" id="KW-0547">Nucleotide-binding</keyword>
<comment type="similarity">
    <text evidence="1 9">Belongs to the GHMP kinase family. IspE subfamily.</text>
</comment>
<dbReference type="Pfam" id="PF00288">
    <property type="entry name" value="GHMP_kinases_N"/>
    <property type="match status" value="1"/>
</dbReference>
<proteinExistence type="inferred from homology"/>
<gene>
    <name evidence="9 13" type="primary">ispE</name>
    <name evidence="13" type="ORF">H9882_00905</name>
</gene>
<dbReference type="SUPFAM" id="SSF54211">
    <property type="entry name" value="Ribosomal protein S5 domain 2-like"/>
    <property type="match status" value="1"/>
</dbReference>
<dbReference type="InterPro" id="IPR004424">
    <property type="entry name" value="IspE"/>
</dbReference>
<dbReference type="InterPro" id="IPR020568">
    <property type="entry name" value="Ribosomal_Su5_D2-typ_SF"/>
</dbReference>